<organism evidence="8 9">
    <name type="scientific">Cinara cedri</name>
    <dbReference type="NCBI Taxonomy" id="506608"/>
    <lineage>
        <taxon>Eukaryota</taxon>
        <taxon>Metazoa</taxon>
        <taxon>Ecdysozoa</taxon>
        <taxon>Arthropoda</taxon>
        <taxon>Hexapoda</taxon>
        <taxon>Insecta</taxon>
        <taxon>Pterygota</taxon>
        <taxon>Neoptera</taxon>
        <taxon>Paraneoptera</taxon>
        <taxon>Hemiptera</taxon>
        <taxon>Sternorrhyncha</taxon>
        <taxon>Aphidomorpha</taxon>
        <taxon>Aphidoidea</taxon>
        <taxon>Aphididae</taxon>
        <taxon>Lachninae</taxon>
        <taxon>Cinara</taxon>
    </lineage>
</organism>
<evidence type="ECO:0000313" key="8">
    <source>
        <dbReference type="EMBL" id="VVC36705.1"/>
    </source>
</evidence>
<evidence type="ECO:0000256" key="3">
    <source>
        <dbReference type="ARBA" id="ARBA00022692"/>
    </source>
</evidence>
<evidence type="ECO:0000256" key="5">
    <source>
        <dbReference type="ARBA" id="ARBA00023136"/>
    </source>
</evidence>
<dbReference type="Pfam" id="PF01569">
    <property type="entry name" value="PAP2"/>
    <property type="match status" value="1"/>
</dbReference>
<feature type="domain" description="Phosphatidic acid phosphatase type 2/haloperoxidase" evidence="7">
    <location>
        <begin position="100"/>
        <end position="242"/>
    </location>
</feature>
<keyword evidence="8" id="KW-0575">Peroxidase</keyword>
<keyword evidence="9" id="KW-1185">Reference proteome</keyword>
<evidence type="ECO:0000256" key="6">
    <source>
        <dbReference type="SAM" id="Phobius"/>
    </source>
</evidence>
<dbReference type="InterPro" id="IPR043216">
    <property type="entry name" value="PAP-like"/>
</dbReference>
<feature type="transmembrane region" description="Helical" evidence="6">
    <location>
        <begin position="223"/>
        <end position="241"/>
    </location>
</feature>
<evidence type="ECO:0000256" key="1">
    <source>
        <dbReference type="ARBA" id="ARBA00004141"/>
    </source>
</evidence>
<protein>
    <submittedName>
        <fullName evidence="8">Phosphatidic acid phosphatase type 2/haloperoxidase</fullName>
    </submittedName>
</protein>
<dbReference type="GO" id="GO:0005886">
    <property type="term" value="C:plasma membrane"/>
    <property type="evidence" value="ECO:0007669"/>
    <property type="project" value="TreeGrafter"/>
</dbReference>
<feature type="transmembrane region" description="Helical" evidence="6">
    <location>
        <begin position="195"/>
        <end position="217"/>
    </location>
</feature>
<feature type="transmembrane region" description="Helical" evidence="6">
    <location>
        <begin position="6"/>
        <end position="26"/>
    </location>
</feature>
<keyword evidence="5 6" id="KW-0472">Membrane</keyword>
<dbReference type="AlphaFoldDB" id="A0A5E4MZF8"/>
<dbReference type="OrthoDB" id="8907274at2759"/>
<dbReference type="CDD" id="cd03384">
    <property type="entry name" value="PAP2_wunen"/>
    <property type="match status" value="1"/>
</dbReference>
<name>A0A5E4MZF8_9HEMI</name>
<comment type="similarity">
    <text evidence="2">Belongs to the PA-phosphatase related phosphoesterase family.</text>
</comment>
<dbReference type="SUPFAM" id="SSF48317">
    <property type="entry name" value="Acid phosphatase/Vanadium-dependent haloperoxidase"/>
    <property type="match status" value="1"/>
</dbReference>
<dbReference type="Proteomes" id="UP000325440">
    <property type="component" value="Unassembled WGS sequence"/>
</dbReference>
<dbReference type="Gene3D" id="1.20.144.10">
    <property type="entry name" value="Phosphatidic acid phosphatase type 2/haloperoxidase"/>
    <property type="match status" value="1"/>
</dbReference>
<evidence type="ECO:0000259" key="7">
    <source>
        <dbReference type="SMART" id="SM00014"/>
    </source>
</evidence>
<reference evidence="8 9" key="1">
    <citation type="submission" date="2019-08" db="EMBL/GenBank/DDBJ databases">
        <authorList>
            <person name="Alioto T."/>
            <person name="Alioto T."/>
            <person name="Gomez Garrido J."/>
        </authorList>
    </citation>
    <scope>NUCLEOTIDE SEQUENCE [LARGE SCALE GENOMIC DNA]</scope>
</reference>
<dbReference type="GO" id="GO:0008195">
    <property type="term" value="F:phosphatidate phosphatase activity"/>
    <property type="evidence" value="ECO:0007669"/>
    <property type="project" value="TreeGrafter"/>
</dbReference>
<keyword evidence="4 6" id="KW-1133">Transmembrane helix</keyword>
<feature type="transmembrane region" description="Helical" evidence="6">
    <location>
        <begin position="99"/>
        <end position="121"/>
    </location>
</feature>
<feature type="transmembrane region" description="Helical" evidence="6">
    <location>
        <begin position="59"/>
        <end position="79"/>
    </location>
</feature>
<gene>
    <name evidence="8" type="ORF">CINCED_3A022797</name>
</gene>
<evidence type="ECO:0000256" key="2">
    <source>
        <dbReference type="ARBA" id="ARBA00008816"/>
    </source>
</evidence>
<dbReference type="SMART" id="SM00014">
    <property type="entry name" value="acidPPc"/>
    <property type="match status" value="1"/>
</dbReference>
<dbReference type="GO" id="GO:0007165">
    <property type="term" value="P:signal transduction"/>
    <property type="evidence" value="ECO:0007669"/>
    <property type="project" value="TreeGrafter"/>
</dbReference>
<dbReference type="GO" id="GO:0004601">
    <property type="term" value="F:peroxidase activity"/>
    <property type="evidence" value="ECO:0007669"/>
    <property type="project" value="UniProtKB-KW"/>
</dbReference>
<keyword evidence="8" id="KW-0560">Oxidoreductase</keyword>
<proteinExistence type="inferred from homology"/>
<evidence type="ECO:0000256" key="4">
    <source>
        <dbReference type="ARBA" id="ARBA00022989"/>
    </source>
</evidence>
<dbReference type="GO" id="GO:0046839">
    <property type="term" value="P:phospholipid dephosphorylation"/>
    <property type="evidence" value="ECO:0007669"/>
    <property type="project" value="TreeGrafter"/>
</dbReference>
<keyword evidence="3 6" id="KW-0812">Transmembrane</keyword>
<dbReference type="GO" id="GO:0006644">
    <property type="term" value="P:phospholipid metabolic process"/>
    <property type="evidence" value="ECO:0007669"/>
    <property type="project" value="InterPro"/>
</dbReference>
<dbReference type="EMBL" id="CABPRJ010001435">
    <property type="protein sequence ID" value="VVC36705.1"/>
    <property type="molecule type" value="Genomic_DNA"/>
</dbReference>
<evidence type="ECO:0000313" key="9">
    <source>
        <dbReference type="Proteomes" id="UP000325440"/>
    </source>
</evidence>
<dbReference type="PANTHER" id="PTHR10165">
    <property type="entry name" value="LIPID PHOSPHATE PHOSPHATASE"/>
    <property type="match status" value="1"/>
</dbReference>
<accession>A0A5E4MZF8</accession>
<dbReference type="InterPro" id="IPR000326">
    <property type="entry name" value="PAP2/HPO"/>
</dbReference>
<dbReference type="PANTHER" id="PTHR10165:SF103">
    <property type="entry name" value="PHOSPHOLIPID PHOSPHATASE HOMOLOG 1.2 HOMOLOG"/>
    <property type="match status" value="1"/>
</dbReference>
<sequence>MSNQKYWILTLDFVLLLLVLIAMCLVEAGTIPHFQSIGFFCGDPKINYEYRGDTVESHVLVLVTLIIPYLTVIITEYFSKDQNKFESGRYEWFKESLRWYRQYILGLIFVLFITDVGKVLIGEPRPHFLRTCIPKEATNCTNEYIYHYTCMNKMESTYFVRDASKSFPSGHASISVYGSISLAWYLQNKCKPRSLLLVPVLQAICMLWAMFCSLTRITDHRHHWWDVLAGSIIGIVITTYMDRLFDRQKNDNKSHSATETWSNETTDNGYLTGRLLNVVTDGKNPSLNL</sequence>
<comment type="subcellular location">
    <subcellularLocation>
        <location evidence="1">Membrane</location>
        <topology evidence="1">Multi-pass membrane protein</topology>
    </subcellularLocation>
</comment>
<dbReference type="InterPro" id="IPR036938">
    <property type="entry name" value="PAP2/HPO_sf"/>
</dbReference>